<dbReference type="CDD" id="cd02603">
    <property type="entry name" value="HAD_sEH-N_like"/>
    <property type="match status" value="1"/>
</dbReference>
<keyword evidence="1" id="KW-0378">Hydrolase</keyword>
<dbReference type="PANTHER" id="PTHR43611">
    <property type="entry name" value="ALPHA-D-GLUCOSE 1-PHOSPHATE PHOSPHATASE"/>
    <property type="match status" value="1"/>
</dbReference>
<dbReference type="NCBIfam" id="TIGR01509">
    <property type="entry name" value="HAD-SF-IA-v3"/>
    <property type="match status" value="1"/>
</dbReference>
<comment type="caution">
    <text evidence="1">The sequence shown here is derived from an EMBL/GenBank/DDBJ whole genome shotgun (WGS) entry which is preliminary data.</text>
</comment>
<dbReference type="Proteomes" id="UP000214720">
    <property type="component" value="Unassembled WGS sequence"/>
</dbReference>
<dbReference type="Gene3D" id="3.40.50.1000">
    <property type="entry name" value="HAD superfamily/HAD-like"/>
    <property type="match status" value="1"/>
</dbReference>
<dbReference type="SFLD" id="SFLDS00003">
    <property type="entry name" value="Haloacid_Dehalogenase"/>
    <property type="match status" value="1"/>
</dbReference>
<organism evidence="1 2">
    <name type="scientific">Caballeronia sordidicola</name>
    <name type="common">Burkholderia sordidicola</name>
    <dbReference type="NCBI Taxonomy" id="196367"/>
    <lineage>
        <taxon>Bacteria</taxon>
        <taxon>Pseudomonadati</taxon>
        <taxon>Pseudomonadota</taxon>
        <taxon>Betaproteobacteria</taxon>
        <taxon>Burkholderiales</taxon>
        <taxon>Burkholderiaceae</taxon>
        <taxon>Caballeronia</taxon>
    </lineage>
</organism>
<dbReference type="Pfam" id="PF00702">
    <property type="entry name" value="Hydrolase"/>
    <property type="match status" value="1"/>
</dbReference>
<evidence type="ECO:0000313" key="2">
    <source>
        <dbReference type="Proteomes" id="UP000214720"/>
    </source>
</evidence>
<dbReference type="InterPro" id="IPR006439">
    <property type="entry name" value="HAD-SF_hydro_IA"/>
</dbReference>
<dbReference type="InterPro" id="IPR036412">
    <property type="entry name" value="HAD-like_sf"/>
</dbReference>
<protein>
    <submittedName>
        <fullName evidence="1">Hydrolase</fullName>
    </submittedName>
</protein>
<dbReference type="InterPro" id="IPR023214">
    <property type="entry name" value="HAD_sf"/>
</dbReference>
<dbReference type="eggNOG" id="COG1011">
    <property type="taxonomic scope" value="Bacteria"/>
</dbReference>
<dbReference type="SFLD" id="SFLDG01129">
    <property type="entry name" value="C1.5:_HAD__Beta-PGM__Phosphata"/>
    <property type="match status" value="1"/>
</dbReference>
<sequence>MAIRQGMAIKAVVFDFGGVLIDWNPEYVYSRLIPDATERRWFMDNVVHMNWVLQQDAGQTIADGNAELIARFPEHEALIRAFYERWQEMVAGVLEDGVALVDKLEAAHVPLFGLTNWSAETFPWAWERFPVLQRFREVVVSGRVLVAKPDPAIFALMWAEIEKHLPGIQPQEVAFIDDNAKNIQAATALGWTAVHHTSAEQTEARLRALGLPV</sequence>
<dbReference type="GO" id="GO:0016787">
    <property type="term" value="F:hydrolase activity"/>
    <property type="evidence" value="ECO:0007669"/>
    <property type="project" value="UniProtKB-KW"/>
</dbReference>
<dbReference type="SUPFAM" id="SSF56784">
    <property type="entry name" value="HAD-like"/>
    <property type="match status" value="1"/>
</dbReference>
<accession>A0A226X3I9</accession>
<reference evidence="2" key="1">
    <citation type="submission" date="2017-01" db="EMBL/GenBank/DDBJ databases">
        <title>Genome Analysis of Deinococcus marmoris KOPRI26562.</title>
        <authorList>
            <person name="Kim J.H."/>
            <person name="Oh H.-M."/>
        </authorList>
    </citation>
    <scope>NUCLEOTIDE SEQUENCE [LARGE SCALE GENOMIC DNA]</scope>
    <source>
        <strain evidence="2">PAMC 26633</strain>
    </source>
</reference>
<dbReference type="PANTHER" id="PTHR43611:SF3">
    <property type="entry name" value="FLAVIN MONONUCLEOTIDE HYDROLASE 1, CHLOROPLATIC"/>
    <property type="match status" value="1"/>
</dbReference>
<dbReference type="EMBL" id="MTHB01000100">
    <property type="protein sequence ID" value="OXC77577.1"/>
    <property type="molecule type" value="Genomic_DNA"/>
</dbReference>
<evidence type="ECO:0000313" key="1">
    <source>
        <dbReference type="EMBL" id="OXC77577.1"/>
    </source>
</evidence>
<name>A0A226X3I9_CABSO</name>
<gene>
    <name evidence="1" type="ORF">BSU04_16155</name>
</gene>
<proteinExistence type="predicted"/>
<dbReference type="AlphaFoldDB" id="A0A226X3I9"/>